<evidence type="ECO:0000256" key="2">
    <source>
        <dbReference type="ARBA" id="ARBA00022801"/>
    </source>
</evidence>
<evidence type="ECO:0000259" key="4">
    <source>
        <dbReference type="Pfam" id="PF00703"/>
    </source>
</evidence>
<evidence type="ECO:0000256" key="3">
    <source>
        <dbReference type="ARBA" id="ARBA00023295"/>
    </source>
</evidence>
<dbReference type="GeneID" id="93114686"/>
<dbReference type="InterPro" id="IPR036156">
    <property type="entry name" value="Beta-gal/glucu_dom_sf"/>
</dbReference>
<dbReference type="Gene3D" id="2.60.120.260">
    <property type="entry name" value="Galactose-binding domain-like"/>
    <property type="match status" value="1"/>
</dbReference>
<name>I9HVL9_9BACE</name>
<dbReference type="InterPro" id="IPR017853">
    <property type="entry name" value="GH"/>
</dbReference>
<sequence length="613" mass="70992">MNHRTQYIAFVLFCLLAGTVQAKKWGVKNAPLLTPWSENIDPQNVLPEYPRPMMVRDEWRNLNGIWEFQQGFEGDKVPFNKRLSDEILVPFPWESPLSGIRQQFSSFRGWYRKKVAIPQNWSGQRVLLHFGAVDWEAAVYVNGHCLGKHQGGFDAFSFDITKYLVPKGEQEIIVSVYDPTDTKPIAIGKQWRPWYDDPQWCLYTPNSGIWQTVWLEAVPETYITDIKIIPDLDKSRFDVKVTSSEVSKCPVRVNFKAEDVVVATAVGETLRDIPVHVSVPRLWSPADPYLYDVKIELLDEDKKVVDRIESYAGMRKISVEVFDKIPRLCLNGEPLYQHGPLDQGYWPDGIFTAPSDDALRWDIENIKDWGFNMIRKHMKIEPQRWYYHCDKLGILVWQDMPCSNGDLTRSETDKVQFETELSNMVYQHWSHPSIIMWTVFNEHWGLYDVDRLTENVMSLDPSRLVMGNSGIDAKTPHVDYEVGHIKDNHSYLPPTLPLISSKRATVNGEYGALGYFVPRHSWSDNGKYMHDYYKDQPDKKLAATNEYVEFMDKIYGYIAKGLSATVYTQWTDVENEVNGLYTYDRKIIKLDKERVKSANMKCYQIPLAPAPSK</sequence>
<dbReference type="InterPro" id="IPR006103">
    <property type="entry name" value="Glyco_hydro_2_cat"/>
</dbReference>
<dbReference type="SUPFAM" id="SSF51445">
    <property type="entry name" value="(Trans)glycosidases"/>
    <property type="match status" value="1"/>
</dbReference>
<evidence type="ECO:0000259" key="5">
    <source>
        <dbReference type="Pfam" id="PF02836"/>
    </source>
</evidence>
<feature type="domain" description="Glycoside hydrolase family 2 catalytic" evidence="5">
    <location>
        <begin position="352"/>
        <end position="470"/>
    </location>
</feature>
<keyword evidence="8" id="KW-1185">Reference proteome</keyword>
<dbReference type="InterPro" id="IPR013783">
    <property type="entry name" value="Ig-like_fold"/>
</dbReference>
<dbReference type="InterPro" id="IPR006102">
    <property type="entry name" value="Ig-like_GH2"/>
</dbReference>
<dbReference type="Pfam" id="PF02836">
    <property type="entry name" value="Glyco_hydro_2_C"/>
    <property type="match status" value="1"/>
</dbReference>
<reference evidence="7 8" key="1">
    <citation type="submission" date="2012-02" db="EMBL/GenBank/DDBJ databases">
        <title>The Genome Sequence of Bacteroides salyersiae CL02T12C01.</title>
        <authorList>
            <consortium name="The Broad Institute Genome Sequencing Platform"/>
            <person name="Earl A."/>
            <person name="Ward D."/>
            <person name="Feldgarden M."/>
            <person name="Gevers D."/>
            <person name="Zitomersky N.L."/>
            <person name="Coyne M.J."/>
            <person name="Comstock L.E."/>
            <person name="Young S.K."/>
            <person name="Zeng Q."/>
            <person name="Gargeya S."/>
            <person name="Fitzgerald M."/>
            <person name="Haas B."/>
            <person name="Abouelleil A."/>
            <person name="Alvarado L."/>
            <person name="Arachchi H.M."/>
            <person name="Berlin A."/>
            <person name="Chapman S.B."/>
            <person name="Gearin G."/>
            <person name="Goldberg J."/>
            <person name="Griggs A."/>
            <person name="Gujja S."/>
            <person name="Hansen M."/>
            <person name="Heiman D."/>
            <person name="Howarth C."/>
            <person name="Larimer J."/>
            <person name="Lui A."/>
            <person name="MacDonald P.J.P."/>
            <person name="McCowen C."/>
            <person name="Montmayeur A."/>
            <person name="Murphy C."/>
            <person name="Neiman D."/>
            <person name="Pearson M."/>
            <person name="Priest M."/>
            <person name="Roberts A."/>
            <person name="Saif S."/>
            <person name="Shea T."/>
            <person name="Sisk P."/>
            <person name="Stolte C."/>
            <person name="Sykes S."/>
            <person name="Wortman J."/>
            <person name="Nusbaum C."/>
            <person name="Birren B."/>
        </authorList>
    </citation>
    <scope>NUCLEOTIDE SEQUENCE [LARGE SCALE GENOMIC DNA]</scope>
    <source>
        <strain evidence="7 8">CL02T12C01</strain>
    </source>
</reference>
<dbReference type="PANTHER" id="PTHR42732:SF2">
    <property type="entry name" value="BETA-MANNOSIDASE"/>
    <property type="match status" value="1"/>
</dbReference>
<comment type="similarity">
    <text evidence="1">Belongs to the glycosyl hydrolase 2 family.</text>
</comment>
<dbReference type="Gene3D" id="3.20.20.80">
    <property type="entry name" value="Glycosidases"/>
    <property type="match status" value="1"/>
</dbReference>
<dbReference type="GO" id="GO:0004553">
    <property type="term" value="F:hydrolase activity, hydrolyzing O-glycosyl compounds"/>
    <property type="evidence" value="ECO:0007669"/>
    <property type="project" value="InterPro"/>
</dbReference>
<evidence type="ECO:0008006" key="9">
    <source>
        <dbReference type="Google" id="ProtNLM"/>
    </source>
</evidence>
<dbReference type="Pfam" id="PF02837">
    <property type="entry name" value="Glyco_hydro_2_N"/>
    <property type="match status" value="1"/>
</dbReference>
<dbReference type="PATRIC" id="fig|997887.3.peg.2185"/>
<evidence type="ECO:0000256" key="1">
    <source>
        <dbReference type="ARBA" id="ARBA00007401"/>
    </source>
</evidence>
<evidence type="ECO:0000259" key="6">
    <source>
        <dbReference type="Pfam" id="PF02837"/>
    </source>
</evidence>
<keyword evidence="2" id="KW-0378">Hydrolase</keyword>
<gene>
    <name evidence="7" type="ORF">HMPREF1071_02089</name>
</gene>
<dbReference type="Gene3D" id="2.60.40.10">
    <property type="entry name" value="Immunoglobulins"/>
    <property type="match status" value="1"/>
</dbReference>
<feature type="domain" description="Glycosyl hydrolases family 2 sugar binding" evidence="6">
    <location>
        <begin position="108"/>
        <end position="188"/>
    </location>
</feature>
<dbReference type="InterPro" id="IPR006104">
    <property type="entry name" value="Glyco_hydro_2_N"/>
</dbReference>
<dbReference type="PANTHER" id="PTHR42732">
    <property type="entry name" value="BETA-GALACTOSIDASE"/>
    <property type="match status" value="1"/>
</dbReference>
<dbReference type="HOGENOM" id="CLU_009935_3_1_10"/>
<evidence type="ECO:0000313" key="8">
    <source>
        <dbReference type="Proteomes" id="UP000005150"/>
    </source>
</evidence>
<organism evidence="7 8">
    <name type="scientific">Bacteroides salyersiae CL02T12C01</name>
    <dbReference type="NCBI Taxonomy" id="997887"/>
    <lineage>
        <taxon>Bacteria</taxon>
        <taxon>Pseudomonadati</taxon>
        <taxon>Bacteroidota</taxon>
        <taxon>Bacteroidia</taxon>
        <taxon>Bacteroidales</taxon>
        <taxon>Bacteroidaceae</taxon>
        <taxon>Bacteroides</taxon>
    </lineage>
</organism>
<dbReference type="OrthoDB" id="9801077at2"/>
<protein>
    <recommendedName>
        <fullName evidence="9">Beta-galactosidase</fullName>
    </recommendedName>
</protein>
<dbReference type="Pfam" id="PF00703">
    <property type="entry name" value="Glyco_hydro_2"/>
    <property type="match status" value="1"/>
</dbReference>
<dbReference type="AlphaFoldDB" id="I9HVL9"/>
<feature type="domain" description="Glycoside hydrolase family 2 immunoglobulin-like beta-sandwich" evidence="4">
    <location>
        <begin position="221"/>
        <end position="315"/>
    </location>
</feature>
<proteinExistence type="inferred from homology"/>
<dbReference type="InterPro" id="IPR051913">
    <property type="entry name" value="GH2_Domain-Containing"/>
</dbReference>
<comment type="caution">
    <text evidence="7">The sequence shown here is derived from an EMBL/GenBank/DDBJ whole genome shotgun (WGS) entry which is preliminary data.</text>
</comment>
<dbReference type="InterPro" id="IPR008979">
    <property type="entry name" value="Galactose-bd-like_sf"/>
</dbReference>
<dbReference type="GO" id="GO:0005975">
    <property type="term" value="P:carbohydrate metabolic process"/>
    <property type="evidence" value="ECO:0007669"/>
    <property type="project" value="InterPro"/>
</dbReference>
<dbReference type="EMBL" id="AGXV01000025">
    <property type="protein sequence ID" value="EIY64444.1"/>
    <property type="molecule type" value="Genomic_DNA"/>
</dbReference>
<dbReference type="SUPFAM" id="SSF49303">
    <property type="entry name" value="beta-Galactosidase/glucuronidase domain"/>
    <property type="match status" value="1"/>
</dbReference>
<accession>I9HVL9</accession>
<dbReference type="Proteomes" id="UP000005150">
    <property type="component" value="Unassembled WGS sequence"/>
</dbReference>
<dbReference type="SUPFAM" id="SSF49785">
    <property type="entry name" value="Galactose-binding domain-like"/>
    <property type="match status" value="1"/>
</dbReference>
<evidence type="ECO:0000313" key="7">
    <source>
        <dbReference type="EMBL" id="EIY64444.1"/>
    </source>
</evidence>
<keyword evidence="3" id="KW-0326">Glycosidase</keyword>
<dbReference type="RefSeq" id="WP_007480018.1">
    <property type="nucleotide sequence ID" value="NZ_JH724307.1"/>
</dbReference>